<dbReference type="OrthoDB" id="9765926at2"/>
<evidence type="ECO:0000313" key="2">
    <source>
        <dbReference type="EMBL" id="AVI49986.1"/>
    </source>
</evidence>
<dbReference type="NCBIfam" id="TIGR04131">
    <property type="entry name" value="Bac_Flav_CTERM"/>
    <property type="match status" value="1"/>
</dbReference>
<dbReference type="Pfam" id="PF13585">
    <property type="entry name" value="CHU_C"/>
    <property type="match status" value="1"/>
</dbReference>
<feature type="chain" id="PRO_5015721002" evidence="1">
    <location>
        <begin position="19"/>
        <end position="1899"/>
    </location>
</feature>
<evidence type="ECO:0000313" key="3">
    <source>
        <dbReference type="Proteomes" id="UP000238442"/>
    </source>
</evidence>
<protein>
    <submittedName>
        <fullName evidence="2">Uncharacterized protein</fullName>
    </submittedName>
</protein>
<accession>A0A2S0HTM5</accession>
<sequence length="1899" mass="203506">MKKILLLAFLLLSSVIIAQPVTLFEQFNGRYDFTAFGNTLNTAANPCNILTQSSANFTMPPGGTLVAAKLYWGGSGPGDFNVELNGSAVTAERTFGINFNGLDFFAAYADVTDIVNLNGNGTYTLADLDLTAVIPAYCGNATDFGGWSVTVIFENPALLLNQISLFDGLEFVSSTNPTLDITLTNIDVATDDLAKIGFLAWEGDAGLAVNESLIINGTLIDNPPLNPGNNAFNGTNSYTGTSDMYNMDLDFYDLENIVNPGDTMIPISLTSGQDFVMINNIITNVNSEIPDATIVIDDLGVLCANNNIDVDYTVYNVNSTAPLPANTPIAFYADAVLIGQSQTFTEIPIDGSESGSITLNIPVGTPVLFDLIAVVDDDGTGNGIVNETDETNNEFILPVDLNLLALPLGPDIDSCVGETVLLDTGIDDPLWSFQWFFNNVLIPGATGPSLPVTVAGLYRVDAFEGICFVSDEITVTFNPNPVAVVPTDLELCDELPNDGFGIFDLTTKDAEIMNGQANTFVEYYESLTAAQNGLFPIPTPTAYANIVQGFQTVWARLESTDPGECFDIVPLNLQVFDSPAITDPISDYFICDNDGDGIEIFDLTSKDAEILNILVNVTLTYHQSQPEAEAGLNPIMPANAYGSGGEVIWVRGENSAGCYTVGSFGLILGSIPSFVEVPVFEQCDNDGDGVEDFDLNMQNATIVDGNLALSVSYHPTQVDADANTNPLAIPYTSAGETIYVRVEDNMTGCYGTFAMDLVVVMAPEIFQPDPLTYCDDDNDGFGEFTLTDADEDVVNGNPSGNLVVSYHETLADAQNNVNALVSPYANVDPFLQTVYVRLTDIATGCYSTTTLLLIVQDSPLINDPQPLVVCDDDNDGFALFDLTQAEAEILGSLNPSDYTITYYEDPALSIAIVNTTAYPNLSNPQTIYVVVEDISNGCQGQTTLELQVNLPPQINAPTPLELCDVNNPGDEMEPFNLESKTFEITGGDPGIVITYHETQADADTGANALSSPYVNQVPQPQTIYIRAVGATTGCVTSQGFTLDLVVNPVPSPVTPTPLEVCDADNDGFALFDLNSKNTEIAGGELVAITYHETLADAQAGIFALSSPYQNIVSGSQTVYARATYSPINPPPFNTGCYRVVELELIAVPTPVVPLTLDPLVICDPEGNGVETFDLTLQDAAVLGSQDPGEHTITYHESLASAQAGTPFIGTPTAYQNTSNPQTIWVRLTHNGSGCFAITSFELQTPEGPGVTQPTPLSVCDDVGEPNDGVTLFDLTVKNDEITGGVLGVGVQYYETLADAQNNTNAIDPATAYENISNPQTVFVRVTDGNSGCVDTTVSLTLRVNANPEPGTPEALSLCDVNDPGDGMEVFDLTQAALQITGGSPWDLTYHESYQEAFDGLNAIVDPTMYTNTSSPQTIYVRVENNTIPEGCFEIVELVLIVDPLPDATAVITPLILCEVPSDGFGLFDLSSKIEEILGGQDPGIFQVSFYESQAEADAQLNPILNTTSYPNTTNPQTIYVGILNSDTGCYIAQQSFEIEEREGAVATTPDPYIICDNVEPNDGLGEFVLDGSTAESQVVIDQILGGQDPSVYLLSFHPTLEDAHANTNALGSPFANTINPQLIYARVENSGTDCYDITQVILKVEELPEVFLEESYRLCVDANGNPIPQEEGSLSPPVIDTGLDPALYSFEWFIDGQLQLGQDDPSIVALSGGTYSVIVTENNSGCSTEAVTTVTISSPPLAWDAQVVTPAFAGAHAIQATAEGLGEYSFQLDDGPFQSEGLFEGVLPGMHLVTIKDVNGCGSVTVEVSIIDYPRFVTPNQDGYHDTWNIIGIAGGDPTAKIYIFDRFGKLLKQLSPLGEGWDGTYNGNPMPSSDYWFLVEYTEDETRKEFKGHFTLKR</sequence>
<dbReference type="KEGG" id="aue:C5O00_01915"/>
<feature type="signal peptide" evidence="1">
    <location>
        <begin position="1"/>
        <end position="18"/>
    </location>
</feature>
<keyword evidence="3" id="KW-1185">Reference proteome</keyword>
<name>A0A2S0HTM5_9FLAO</name>
<dbReference type="InterPro" id="IPR026341">
    <property type="entry name" value="T9SS_type_B"/>
</dbReference>
<organism evidence="2 3">
    <name type="scientific">Pukyongia salina</name>
    <dbReference type="NCBI Taxonomy" id="2094025"/>
    <lineage>
        <taxon>Bacteria</taxon>
        <taxon>Pseudomonadati</taxon>
        <taxon>Bacteroidota</taxon>
        <taxon>Flavobacteriia</taxon>
        <taxon>Flavobacteriales</taxon>
        <taxon>Flavobacteriaceae</taxon>
        <taxon>Pukyongia</taxon>
    </lineage>
</organism>
<keyword evidence="1" id="KW-0732">Signal</keyword>
<dbReference type="InterPro" id="IPR013783">
    <property type="entry name" value="Ig-like_fold"/>
</dbReference>
<dbReference type="Gene3D" id="2.60.40.10">
    <property type="entry name" value="Immunoglobulins"/>
    <property type="match status" value="1"/>
</dbReference>
<dbReference type="EMBL" id="CP027062">
    <property type="protein sequence ID" value="AVI49986.1"/>
    <property type="molecule type" value="Genomic_DNA"/>
</dbReference>
<gene>
    <name evidence="2" type="ORF">C5O00_01915</name>
</gene>
<dbReference type="RefSeq" id="WP_105214428.1">
    <property type="nucleotide sequence ID" value="NZ_CP027062.1"/>
</dbReference>
<evidence type="ECO:0000256" key="1">
    <source>
        <dbReference type="SAM" id="SignalP"/>
    </source>
</evidence>
<reference evidence="2 3" key="1">
    <citation type="submission" date="2018-02" db="EMBL/GenBank/DDBJ databases">
        <title>Genomic analysis of the strain RR4-38 isolated from a seawater recirculating aquaculture system.</title>
        <authorList>
            <person name="Kim Y.-S."/>
            <person name="Jang Y.H."/>
            <person name="Kim K.-H."/>
        </authorList>
    </citation>
    <scope>NUCLEOTIDE SEQUENCE [LARGE SCALE GENOMIC DNA]</scope>
    <source>
        <strain evidence="2 3">RR4-38</strain>
    </source>
</reference>
<dbReference type="Proteomes" id="UP000238442">
    <property type="component" value="Chromosome"/>
</dbReference>
<proteinExistence type="predicted"/>